<reference evidence="2 3" key="1">
    <citation type="journal article" date="2019" name="Nat. Ecol. Evol.">
        <title>Megaphylogeny resolves global patterns of mushroom evolution.</title>
        <authorList>
            <person name="Varga T."/>
            <person name="Krizsan K."/>
            <person name="Foldi C."/>
            <person name="Dima B."/>
            <person name="Sanchez-Garcia M."/>
            <person name="Sanchez-Ramirez S."/>
            <person name="Szollosi G.J."/>
            <person name="Szarkandi J.G."/>
            <person name="Papp V."/>
            <person name="Albert L."/>
            <person name="Andreopoulos W."/>
            <person name="Angelini C."/>
            <person name="Antonin V."/>
            <person name="Barry K.W."/>
            <person name="Bougher N.L."/>
            <person name="Buchanan P."/>
            <person name="Buyck B."/>
            <person name="Bense V."/>
            <person name="Catcheside P."/>
            <person name="Chovatia M."/>
            <person name="Cooper J."/>
            <person name="Damon W."/>
            <person name="Desjardin D."/>
            <person name="Finy P."/>
            <person name="Geml J."/>
            <person name="Haridas S."/>
            <person name="Hughes K."/>
            <person name="Justo A."/>
            <person name="Karasinski D."/>
            <person name="Kautmanova I."/>
            <person name="Kiss B."/>
            <person name="Kocsube S."/>
            <person name="Kotiranta H."/>
            <person name="LaButti K.M."/>
            <person name="Lechner B.E."/>
            <person name="Liimatainen K."/>
            <person name="Lipzen A."/>
            <person name="Lukacs Z."/>
            <person name="Mihaltcheva S."/>
            <person name="Morgado L.N."/>
            <person name="Niskanen T."/>
            <person name="Noordeloos M.E."/>
            <person name="Ohm R.A."/>
            <person name="Ortiz-Santana B."/>
            <person name="Ovrebo C."/>
            <person name="Racz N."/>
            <person name="Riley R."/>
            <person name="Savchenko A."/>
            <person name="Shiryaev A."/>
            <person name="Soop K."/>
            <person name="Spirin V."/>
            <person name="Szebenyi C."/>
            <person name="Tomsovsky M."/>
            <person name="Tulloss R.E."/>
            <person name="Uehling J."/>
            <person name="Grigoriev I.V."/>
            <person name="Vagvolgyi C."/>
            <person name="Papp T."/>
            <person name="Martin F.M."/>
            <person name="Miettinen O."/>
            <person name="Hibbett D.S."/>
            <person name="Nagy L.G."/>
        </authorList>
    </citation>
    <scope>NUCLEOTIDE SEQUENCE [LARGE SCALE GENOMIC DNA]</scope>
    <source>
        <strain evidence="2 3">FP101781</strain>
    </source>
</reference>
<dbReference type="EMBL" id="QPFP01000096">
    <property type="protein sequence ID" value="TEB22157.1"/>
    <property type="molecule type" value="Genomic_DNA"/>
</dbReference>
<dbReference type="OrthoDB" id="2581067at2759"/>
<organism evidence="2 3">
    <name type="scientific">Coprinellus micaceus</name>
    <name type="common">Glistening ink-cap mushroom</name>
    <name type="synonym">Coprinus micaceus</name>
    <dbReference type="NCBI Taxonomy" id="71717"/>
    <lineage>
        <taxon>Eukaryota</taxon>
        <taxon>Fungi</taxon>
        <taxon>Dikarya</taxon>
        <taxon>Basidiomycota</taxon>
        <taxon>Agaricomycotina</taxon>
        <taxon>Agaricomycetes</taxon>
        <taxon>Agaricomycetidae</taxon>
        <taxon>Agaricales</taxon>
        <taxon>Agaricineae</taxon>
        <taxon>Psathyrellaceae</taxon>
        <taxon>Coprinellus</taxon>
    </lineage>
</organism>
<proteinExistence type="predicted"/>
<dbReference type="AlphaFoldDB" id="A0A4Y7SJV6"/>
<comment type="caution">
    <text evidence="2">The sequence shown here is derived from an EMBL/GenBank/DDBJ whole genome shotgun (WGS) entry which is preliminary data.</text>
</comment>
<evidence type="ECO:0000313" key="3">
    <source>
        <dbReference type="Proteomes" id="UP000298030"/>
    </source>
</evidence>
<keyword evidence="1" id="KW-1133">Transmembrane helix</keyword>
<feature type="transmembrane region" description="Helical" evidence="1">
    <location>
        <begin position="172"/>
        <end position="196"/>
    </location>
</feature>
<name>A0A4Y7SJV6_COPMI</name>
<evidence type="ECO:0000256" key="1">
    <source>
        <dbReference type="SAM" id="Phobius"/>
    </source>
</evidence>
<evidence type="ECO:0000313" key="2">
    <source>
        <dbReference type="EMBL" id="TEB22157.1"/>
    </source>
</evidence>
<keyword evidence="1" id="KW-0812">Transmembrane</keyword>
<dbReference type="Proteomes" id="UP000298030">
    <property type="component" value="Unassembled WGS sequence"/>
</dbReference>
<sequence length="197" mass="20906">MPVSRPSSVVKRCLCALLWAWSVSAYFLVTYPTRAAQWAQGTTHQLTWEKGLLDGVEGYDVELTRMSRDELVLVARNVPAKPPALNVYLDNLPAGDDYVFVFINSTHGVLQGTSARFEILGAGKGASSDQPTPTKVDNAFTASVTRGANPTAFFATTFPALPWNGAAPRPGIVGAGALLGVVMTVVGGVVGGWWVVV</sequence>
<accession>A0A4Y7SJV6</accession>
<keyword evidence="3" id="KW-1185">Reference proteome</keyword>
<protein>
    <submittedName>
        <fullName evidence="2">Uncharacterized protein</fullName>
    </submittedName>
</protein>
<gene>
    <name evidence="2" type="ORF">FA13DRAFT_1521609</name>
</gene>
<keyword evidence="1" id="KW-0472">Membrane</keyword>